<gene>
    <name evidence="1" type="ORF">EJ06DRAFT_135315</name>
</gene>
<dbReference type="AlphaFoldDB" id="A0A6G1HPI1"/>
<evidence type="ECO:0000313" key="2">
    <source>
        <dbReference type="Proteomes" id="UP000799640"/>
    </source>
</evidence>
<name>A0A6G1HPI1_9PEZI</name>
<protein>
    <submittedName>
        <fullName evidence="1">Uncharacterized protein</fullName>
    </submittedName>
</protein>
<dbReference type="OrthoDB" id="1744869at2759"/>
<proteinExistence type="predicted"/>
<evidence type="ECO:0000313" key="1">
    <source>
        <dbReference type="EMBL" id="KAF2397749.1"/>
    </source>
</evidence>
<accession>A0A6G1HPI1</accession>
<organism evidence="1 2">
    <name type="scientific">Trichodelitschia bisporula</name>
    <dbReference type="NCBI Taxonomy" id="703511"/>
    <lineage>
        <taxon>Eukaryota</taxon>
        <taxon>Fungi</taxon>
        <taxon>Dikarya</taxon>
        <taxon>Ascomycota</taxon>
        <taxon>Pezizomycotina</taxon>
        <taxon>Dothideomycetes</taxon>
        <taxon>Dothideomycetes incertae sedis</taxon>
        <taxon>Phaeotrichales</taxon>
        <taxon>Phaeotrichaceae</taxon>
        <taxon>Trichodelitschia</taxon>
    </lineage>
</organism>
<sequence length="658" mass="71679">MFLCRPHRSRLSTLASAHHVLRSRHGAIRHVTIRHVQSKPPLFQKPDKNPPASPVNQLMYRGGPSLDCEHFVSWITPCPKLKSDGRDHEALLLFTPEYANRLQPDSVFLSDIVNRIYRQFAQPTKEPLSLRTVVAVVDRLCRPQSATVPPRLLEHDDSGPQSSRLGGDGMAYVVGSKATIALKCTSAEDVPAGGDKFISICIKTPQPSPDIPTASFQVPLANTVFHTGKENVLFVAEWTKTRDKTVFVYEKALELASAGINWPLGMLADQEGGGGKFEFSAPLLPLTDPRRIVASTGNVLAQISSEDNPSAVQPASSELEKAISSYFAARNMSPCAVGVWALTVPEETLRSVEDRQTPSTDTKSGVPVTSGKDDLWRSWKNGARLSETTILQLIRRGARLHRVLSGGGGWGKKAGLISLDPDSSFGHYDLEDTLEPGDASIFGDAARIGDCIQFFIYHREAVNTARQEDKRSWSLDVGTSPSTIDAMPRDDLDEVPTGWNAAVYPGHLGILSERGVGMVVETHGQPGNAFKTQTKIDVPLSRLTVSGAVIDPKPGVPGKSRKNSRPFVSVERPEQSQSLIHNIGSGKEFPPAEAPASATAAKQADQITIKADRADSHTFRWKAGHISTCSQKACRSEGYKDCNSKNSFRKVCHSEIYS</sequence>
<dbReference type="Proteomes" id="UP000799640">
    <property type="component" value="Unassembled WGS sequence"/>
</dbReference>
<dbReference type="EMBL" id="ML996702">
    <property type="protein sequence ID" value="KAF2397749.1"/>
    <property type="molecule type" value="Genomic_DNA"/>
</dbReference>
<keyword evidence="2" id="KW-1185">Reference proteome</keyword>
<reference evidence="1" key="1">
    <citation type="journal article" date="2020" name="Stud. Mycol.">
        <title>101 Dothideomycetes genomes: a test case for predicting lifestyles and emergence of pathogens.</title>
        <authorList>
            <person name="Haridas S."/>
            <person name="Albert R."/>
            <person name="Binder M."/>
            <person name="Bloem J."/>
            <person name="Labutti K."/>
            <person name="Salamov A."/>
            <person name="Andreopoulos B."/>
            <person name="Baker S."/>
            <person name="Barry K."/>
            <person name="Bills G."/>
            <person name="Bluhm B."/>
            <person name="Cannon C."/>
            <person name="Castanera R."/>
            <person name="Culley D."/>
            <person name="Daum C."/>
            <person name="Ezra D."/>
            <person name="Gonzalez J."/>
            <person name="Henrissat B."/>
            <person name="Kuo A."/>
            <person name="Liang C."/>
            <person name="Lipzen A."/>
            <person name="Lutzoni F."/>
            <person name="Magnuson J."/>
            <person name="Mondo S."/>
            <person name="Nolan M."/>
            <person name="Ohm R."/>
            <person name="Pangilinan J."/>
            <person name="Park H.-J."/>
            <person name="Ramirez L."/>
            <person name="Alfaro M."/>
            <person name="Sun H."/>
            <person name="Tritt A."/>
            <person name="Yoshinaga Y."/>
            <person name="Zwiers L.-H."/>
            <person name="Turgeon B."/>
            <person name="Goodwin S."/>
            <person name="Spatafora J."/>
            <person name="Crous P."/>
            <person name="Grigoriev I."/>
        </authorList>
    </citation>
    <scope>NUCLEOTIDE SEQUENCE</scope>
    <source>
        <strain evidence="1">CBS 262.69</strain>
    </source>
</reference>